<feature type="region of interest" description="Disordered" evidence="1">
    <location>
        <begin position="555"/>
        <end position="578"/>
    </location>
</feature>
<feature type="region of interest" description="Disordered" evidence="1">
    <location>
        <begin position="411"/>
        <end position="449"/>
    </location>
</feature>
<feature type="compositionally biased region" description="Polar residues" evidence="1">
    <location>
        <begin position="556"/>
        <end position="565"/>
    </location>
</feature>
<dbReference type="AlphaFoldDB" id="A0A6L2N3S4"/>
<keyword evidence="2" id="KW-0548">Nucleotidyltransferase</keyword>
<evidence type="ECO:0000313" key="2">
    <source>
        <dbReference type="EMBL" id="GEU80850.1"/>
    </source>
</evidence>
<keyword evidence="2" id="KW-0808">Transferase</keyword>
<feature type="compositionally biased region" description="Basic and acidic residues" evidence="1">
    <location>
        <begin position="566"/>
        <end position="578"/>
    </location>
</feature>
<feature type="region of interest" description="Disordered" evidence="1">
    <location>
        <begin position="200"/>
        <end position="233"/>
    </location>
</feature>
<keyword evidence="2" id="KW-0695">RNA-directed DNA polymerase</keyword>
<sequence length="668" mass="77481">MFIEFVIQNQFFSNSLKEFAKILDIPYEGACVFTDKWLLDELAYGVPTDGPYQTNPPSPDDIISFIRIDREGQVCRTRLEKEIDVLKYQVLTHEIKPTLKPLEEIIRESIFCLGGNRDRVPVCLCYMLYCVVHSKKFNLAYYMAKRMEWVTRQKRLILPYDMLLTRLFKVIMNEIHEFYNESYVLYDRVMNPLAAQQERKLTSSSPAFDQPSFSHLNDDDDDGNSERTSCASIPSPIPLEAQAANMATDNTNRNPEQAPVARKYSYKEFMSCQPFNFKGLEGAAGLTRWFERMKLVFSRSNYIEDCKVKFATSTLTEEALSWWNSFAQPIRIEEAYKITWVEFKKLLIKKFQELALLCPNMVPNSEKLIEVFIEGLPRSIKGNVNASKPQTLEEDITITQRLMEQVIKHNSAQETNDHKRKFKDGRNTTNNNNYPIDHNNNNHSNNRNNNYQKTITTTIIMITTSSRMERKPSGIMEIAIRPETVEAKNFCFQISLYHSTKSQEEISHDVIGVVETGSGKAVAFISRKPKMRVMIPSEKFCFLFDWDSLIGRILTPSKSRSNPTPREQRHDKRDIVHEEHNKVSEKDLIINQKQSKKQEREEEVDSIKGQTFRIMRSGVKSKADAFISRKLKIRVMIPSEKKIHSGKSTHDISKPAITITKLFFFHFT</sequence>
<gene>
    <name evidence="2" type="ORF">Tci_052828</name>
</gene>
<organism evidence="2">
    <name type="scientific">Tanacetum cinerariifolium</name>
    <name type="common">Dalmatian daisy</name>
    <name type="synonym">Chrysanthemum cinerariifolium</name>
    <dbReference type="NCBI Taxonomy" id="118510"/>
    <lineage>
        <taxon>Eukaryota</taxon>
        <taxon>Viridiplantae</taxon>
        <taxon>Streptophyta</taxon>
        <taxon>Embryophyta</taxon>
        <taxon>Tracheophyta</taxon>
        <taxon>Spermatophyta</taxon>
        <taxon>Magnoliopsida</taxon>
        <taxon>eudicotyledons</taxon>
        <taxon>Gunneridae</taxon>
        <taxon>Pentapetalae</taxon>
        <taxon>asterids</taxon>
        <taxon>campanulids</taxon>
        <taxon>Asterales</taxon>
        <taxon>Asteraceae</taxon>
        <taxon>Asteroideae</taxon>
        <taxon>Anthemideae</taxon>
        <taxon>Anthemidinae</taxon>
        <taxon>Tanacetum</taxon>
    </lineage>
</organism>
<evidence type="ECO:0000256" key="1">
    <source>
        <dbReference type="SAM" id="MobiDB-lite"/>
    </source>
</evidence>
<comment type="caution">
    <text evidence="2">The sequence shown here is derived from an EMBL/GenBank/DDBJ whole genome shotgun (WGS) entry which is preliminary data.</text>
</comment>
<protein>
    <submittedName>
        <fullName evidence="2">Reverse transcriptase domain-containing protein</fullName>
    </submittedName>
</protein>
<accession>A0A6L2N3S4</accession>
<feature type="compositionally biased region" description="Low complexity" evidence="1">
    <location>
        <begin position="427"/>
        <end position="449"/>
    </location>
</feature>
<reference evidence="2" key="1">
    <citation type="journal article" date="2019" name="Sci. Rep.">
        <title>Draft genome of Tanacetum cinerariifolium, the natural source of mosquito coil.</title>
        <authorList>
            <person name="Yamashiro T."/>
            <person name="Shiraishi A."/>
            <person name="Satake H."/>
            <person name="Nakayama K."/>
        </authorList>
    </citation>
    <scope>NUCLEOTIDE SEQUENCE</scope>
</reference>
<name>A0A6L2N3S4_TANCI</name>
<dbReference type="EMBL" id="BKCJ010008157">
    <property type="protein sequence ID" value="GEU80850.1"/>
    <property type="molecule type" value="Genomic_DNA"/>
</dbReference>
<proteinExistence type="predicted"/>
<feature type="compositionally biased region" description="Polar residues" evidence="1">
    <location>
        <begin position="202"/>
        <end position="215"/>
    </location>
</feature>
<dbReference type="GO" id="GO:0003964">
    <property type="term" value="F:RNA-directed DNA polymerase activity"/>
    <property type="evidence" value="ECO:0007669"/>
    <property type="project" value="UniProtKB-KW"/>
</dbReference>